<reference evidence="5" key="1">
    <citation type="submission" date="2025-08" db="UniProtKB">
        <authorList>
            <consortium name="Ensembl"/>
        </authorList>
    </citation>
    <scope>IDENTIFICATION</scope>
</reference>
<keyword evidence="3" id="KW-1280">Immunoglobulin</keyword>
<dbReference type="InterPro" id="IPR013106">
    <property type="entry name" value="Ig_V-set"/>
</dbReference>
<evidence type="ECO:0000259" key="4">
    <source>
        <dbReference type="PROSITE" id="PS50835"/>
    </source>
</evidence>
<dbReference type="PANTHER" id="PTHR23266">
    <property type="entry name" value="IMMUNOGLOBULIN HEAVY CHAIN"/>
    <property type="match status" value="1"/>
</dbReference>
<dbReference type="Gene3D" id="2.60.40.10">
    <property type="entry name" value="Immunoglobulins"/>
    <property type="match status" value="1"/>
</dbReference>
<name>A0A8D2PQP0_ZOSLA</name>
<evidence type="ECO:0000256" key="3">
    <source>
        <dbReference type="ARBA" id="ARBA00043265"/>
    </source>
</evidence>
<dbReference type="Pfam" id="PF07686">
    <property type="entry name" value="V-set"/>
    <property type="match status" value="1"/>
</dbReference>
<feature type="domain" description="Ig-like" evidence="4">
    <location>
        <begin position="1"/>
        <end position="99"/>
    </location>
</feature>
<organism evidence="5 6">
    <name type="scientific">Zosterops lateralis melanops</name>
    <dbReference type="NCBI Taxonomy" id="1220523"/>
    <lineage>
        <taxon>Eukaryota</taxon>
        <taxon>Metazoa</taxon>
        <taxon>Chordata</taxon>
        <taxon>Craniata</taxon>
        <taxon>Vertebrata</taxon>
        <taxon>Euteleostomi</taxon>
        <taxon>Archelosauria</taxon>
        <taxon>Archosauria</taxon>
        <taxon>Dinosauria</taxon>
        <taxon>Saurischia</taxon>
        <taxon>Theropoda</taxon>
        <taxon>Coelurosauria</taxon>
        <taxon>Aves</taxon>
        <taxon>Neognathae</taxon>
        <taxon>Neoaves</taxon>
        <taxon>Telluraves</taxon>
        <taxon>Australaves</taxon>
        <taxon>Passeriformes</taxon>
        <taxon>Sylvioidea</taxon>
        <taxon>Zosteropidae</taxon>
        <taxon>Zosterops</taxon>
    </lineage>
</organism>
<dbReference type="InterPro" id="IPR013783">
    <property type="entry name" value="Ig-like_fold"/>
</dbReference>
<reference evidence="5" key="2">
    <citation type="submission" date="2025-09" db="UniProtKB">
        <authorList>
            <consortium name="Ensembl"/>
        </authorList>
    </citation>
    <scope>IDENTIFICATION</scope>
</reference>
<keyword evidence="6" id="KW-1185">Reference proteome</keyword>
<dbReference type="Ensembl" id="ENSZLMT00000017222.1">
    <property type="protein sequence ID" value="ENSZLMP00000016756.1"/>
    <property type="gene ID" value="ENSZLMG00000011623.1"/>
</dbReference>
<dbReference type="GO" id="GO:0002250">
    <property type="term" value="P:adaptive immune response"/>
    <property type="evidence" value="ECO:0007669"/>
    <property type="project" value="UniProtKB-KW"/>
</dbReference>
<dbReference type="SMART" id="SM00406">
    <property type="entry name" value="IGv"/>
    <property type="match status" value="1"/>
</dbReference>
<protein>
    <recommendedName>
        <fullName evidence="4">Ig-like domain-containing protein</fullName>
    </recommendedName>
</protein>
<dbReference type="SUPFAM" id="SSF48726">
    <property type="entry name" value="Immunoglobulin"/>
    <property type="match status" value="1"/>
</dbReference>
<accession>A0A8D2PQP0</accession>
<dbReference type="GO" id="GO:0019814">
    <property type="term" value="C:immunoglobulin complex"/>
    <property type="evidence" value="ECO:0007669"/>
    <property type="project" value="UniProtKB-KW"/>
</dbReference>
<evidence type="ECO:0000256" key="2">
    <source>
        <dbReference type="ARBA" id="ARBA00023130"/>
    </source>
</evidence>
<dbReference type="InterPro" id="IPR036179">
    <property type="entry name" value="Ig-like_dom_sf"/>
</dbReference>
<dbReference type="InterPro" id="IPR050199">
    <property type="entry name" value="IgHV"/>
</dbReference>
<dbReference type="Proteomes" id="UP000694401">
    <property type="component" value="Unassembled WGS sequence"/>
</dbReference>
<keyword evidence="1" id="KW-0391">Immunity</keyword>
<keyword evidence="2" id="KW-1064">Adaptive immunity</keyword>
<dbReference type="GO" id="GO:0005576">
    <property type="term" value="C:extracellular region"/>
    <property type="evidence" value="ECO:0007669"/>
    <property type="project" value="UniProtKB-ARBA"/>
</dbReference>
<evidence type="ECO:0000313" key="5">
    <source>
        <dbReference type="Ensembl" id="ENSZLMP00000016756.1"/>
    </source>
</evidence>
<dbReference type="PROSITE" id="PS50835">
    <property type="entry name" value="IG_LIKE"/>
    <property type="match status" value="1"/>
</dbReference>
<evidence type="ECO:0000256" key="1">
    <source>
        <dbReference type="ARBA" id="ARBA00022859"/>
    </source>
</evidence>
<evidence type="ECO:0000313" key="6">
    <source>
        <dbReference type="Proteomes" id="UP000694401"/>
    </source>
</evidence>
<sequence length="120" mass="13473">MTLEQHPREVTVCDGNEIAFECTMRGDDMSSYFMYWYRQGPQGALEWIYHEGGEYGEGLQDRFVGSVEHSRTTLQILAAKQGDAATYYCGARITQEQLCSLVDQKPTDGKADLSAFLSSN</sequence>
<proteinExistence type="predicted"/>
<dbReference type="AlphaFoldDB" id="A0A8D2PQP0"/>
<dbReference type="InterPro" id="IPR007110">
    <property type="entry name" value="Ig-like_dom"/>
</dbReference>